<feature type="compositionally biased region" description="Basic and acidic residues" evidence="5">
    <location>
        <begin position="1040"/>
        <end position="1053"/>
    </location>
</feature>
<dbReference type="CDD" id="cd17546">
    <property type="entry name" value="REC_hyHK_CKI1_RcsC-like"/>
    <property type="match status" value="1"/>
</dbReference>
<evidence type="ECO:0000256" key="5">
    <source>
        <dbReference type="SAM" id="MobiDB-lite"/>
    </source>
</evidence>
<gene>
    <name evidence="8" type="ORF">N7456_006710</name>
</gene>
<dbReference type="OrthoDB" id="303614at2759"/>
<feature type="region of interest" description="Disordered" evidence="5">
    <location>
        <begin position="386"/>
        <end position="426"/>
    </location>
</feature>
<dbReference type="InterPro" id="IPR036097">
    <property type="entry name" value="HisK_dim/P_sf"/>
</dbReference>
<dbReference type="AlphaFoldDB" id="A0A9W9FI55"/>
<feature type="compositionally biased region" description="Acidic residues" evidence="5">
    <location>
        <begin position="317"/>
        <end position="327"/>
    </location>
</feature>
<dbReference type="FunFam" id="1.10.287.130:FF:000023">
    <property type="entry name" value="Sensor histidine kinase/response regulator, putative"/>
    <property type="match status" value="1"/>
</dbReference>
<dbReference type="InterPro" id="IPR003661">
    <property type="entry name" value="HisK_dim/P_dom"/>
</dbReference>
<dbReference type="Gene3D" id="3.40.50.2300">
    <property type="match status" value="1"/>
</dbReference>
<name>A0A9W9FI55_9EURO</name>
<dbReference type="SUPFAM" id="SSF55781">
    <property type="entry name" value="GAF domain-like"/>
    <property type="match status" value="1"/>
</dbReference>
<dbReference type="Gene3D" id="3.30.565.10">
    <property type="entry name" value="Histidine kinase-like ATPase, C-terminal domain"/>
    <property type="match status" value="1"/>
</dbReference>
<dbReference type="InterPro" id="IPR011006">
    <property type="entry name" value="CheY-like_superfamily"/>
</dbReference>
<feature type="modified residue" description="4-aspartylphosphate" evidence="4">
    <location>
        <position position="1104"/>
    </location>
</feature>
<dbReference type="InterPro" id="IPR005467">
    <property type="entry name" value="His_kinase_dom"/>
</dbReference>
<evidence type="ECO:0000259" key="6">
    <source>
        <dbReference type="PROSITE" id="PS50109"/>
    </source>
</evidence>
<keyword evidence="3 8" id="KW-0418">Kinase</keyword>
<keyword evidence="1 4" id="KW-0597">Phosphoprotein</keyword>
<comment type="caution">
    <text evidence="8">The sequence shown here is derived from an EMBL/GenBank/DDBJ whole genome shotgun (WGS) entry which is preliminary data.</text>
</comment>
<dbReference type="Proteomes" id="UP001149165">
    <property type="component" value="Unassembled WGS sequence"/>
</dbReference>
<feature type="region of interest" description="Disordered" evidence="5">
    <location>
        <begin position="1025"/>
        <end position="1053"/>
    </location>
</feature>
<organism evidence="8 9">
    <name type="scientific">Penicillium angulare</name>
    <dbReference type="NCBI Taxonomy" id="116970"/>
    <lineage>
        <taxon>Eukaryota</taxon>
        <taxon>Fungi</taxon>
        <taxon>Dikarya</taxon>
        <taxon>Ascomycota</taxon>
        <taxon>Pezizomycotina</taxon>
        <taxon>Eurotiomycetes</taxon>
        <taxon>Eurotiomycetidae</taxon>
        <taxon>Eurotiales</taxon>
        <taxon>Aspergillaceae</taxon>
        <taxon>Penicillium</taxon>
    </lineage>
</organism>
<evidence type="ECO:0000313" key="8">
    <source>
        <dbReference type="EMBL" id="KAJ5100658.1"/>
    </source>
</evidence>
<feature type="domain" description="Response regulatory" evidence="7">
    <location>
        <begin position="1055"/>
        <end position="1174"/>
    </location>
</feature>
<dbReference type="InterPro" id="IPR001789">
    <property type="entry name" value="Sig_transdc_resp-reg_receiver"/>
</dbReference>
<dbReference type="InterPro" id="IPR029016">
    <property type="entry name" value="GAF-like_dom_sf"/>
</dbReference>
<proteinExistence type="predicted"/>
<dbReference type="SUPFAM" id="SSF55874">
    <property type="entry name" value="ATPase domain of HSP90 chaperone/DNA topoisomerase II/histidine kinase"/>
    <property type="match status" value="1"/>
</dbReference>
<dbReference type="InterPro" id="IPR003594">
    <property type="entry name" value="HATPase_dom"/>
</dbReference>
<dbReference type="PRINTS" id="PR00344">
    <property type="entry name" value="BCTRLSENSOR"/>
</dbReference>
<dbReference type="SMART" id="SM00387">
    <property type="entry name" value="HATPase_c"/>
    <property type="match status" value="1"/>
</dbReference>
<evidence type="ECO:0000256" key="3">
    <source>
        <dbReference type="ARBA" id="ARBA00022777"/>
    </source>
</evidence>
<dbReference type="Gene3D" id="1.10.287.130">
    <property type="match status" value="1"/>
</dbReference>
<dbReference type="SMART" id="SM00388">
    <property type="entry name" value="HisKA"/>
    <property type="match status" value="1"/>
</dbReference>
<dbReference type="SUPFAM" id="SSF52172">
    <property type="entry name" value="CheY-like"/>
    <property type="match status" value="1"/>
</dbReference>
<dbReference type="PANTHER" id="PTHR43719:SF11">
    <property type="entry name" value="HISTIDINE KINASE_RESPONSE REGULATOR, PUTATIVE-RELATED"/>
    <property type="match status" value="1"/>
</dbReference>
<evidence type="ECO:0000313" key="9">
    <source>
        <dbReference type="Proteomes" id="UP001149165"/>
    </source>
</evidence>
<dbReference type="InterPro" id="IPR050956">
    <property type="entry name" value="2C_system_His_kinase"/>
</dbReference>
<dbReference type="Gene3D" id="3.30.450.40">
    <property type="match status" value="1"/>
</dbReference>
<feature type="domain" description="Histidine kinase" evidence="6">
    <location>
        <begin position="596"/>
        <end position="867"/>
    </location>
</feature>
<dbReference type="SMART" id="SM00065">
    <property type="entry name" value="GAF"/>
    <property type="match status" value="1"/>
</dbReference>
<dbReference type="PANTHER" id="PTHR43719">
    <property type="entry name" value="TWO-COMPONENT HISTIDINE KINASE"/>
    <property type="match status" value="1"/>
</dbReference>
<reference evidence="8" key="1">
    <citation type="submission" date="2022-11" db="EMBL/GenBank/DDBJ databases">
        <authorList>
            <person name="Petersen C."/>
        </authorList>
    </citation>
    <scope>NUCLEOTIDE SEQUENCE</scope>
    <source>
        <strain evidence="8">IBT 30069</strain>
    </source>
</reference>
<evidence type="ECO:0000256" key="2">
    <source>
        <dbReference type="ARBA" id="ARBA00022679"/>
    </source>
</evidence>
<sequence>MTPSATGKGREGPRKYAYNIDAAREREMHLYLPYWGFSESEKFAQQSVGKTPNVSRDNVLTAFAQLASLRLHAKCALISLFDRTTQHVVAEASPTLGLRSPKSGDGSDSLWRGVQQLPRQNIPMCDRAMRAFTKEGQSSFMIPDLTQDSRFKSASFVTGAPHHRFYISVPIRSPEHYIIGSVAVLDDKPRENISTQDMHLLEELSITVMEYLLSQRAMREENREEKMVRALGLFVRGKSDLSEGIDSRDVSDHPPDGLDHVNKRLEEVRISDQAGTIDPKSKRGRTSVPSVEEATPASVDPSRSRSPVRKFKMNENQGEESDLSNEENEQRPALTPTTERLQKSLAPSSVQSVLNRASCLMNQALEIEGAMFIDASVYTRRQMMGVGSDSTVHTESDDQKDQNGHRGSDIPPEPQSNSAGDDEEPKSLVLGYSTSTASGRDDNKLESHYVPLPGSFVNHLIERYPRGKIFHIEKDGSIALSYEGLADDVSQAYAGKENEVKPGSPKDKEYQQETMEIKYFHKLIPDARCLAIYPVWDFHRSRWFTMSLAWTNDPGRVLSEPKDLTYMAAFSNTVMAEVSRMDVEAADRAKGDFISSISHELRSPLHGVLGTVELLQETVNSYTQQGLVETVYSCGRTLLDTLNHLLDYARINTLTASPGRGAGGSVAANGERPKLNVPGLEQDEDLSSLVQEVVEGLLAGAEFHSRETGTTDIANQEQRRFAVKSSSDGKESRMMTIVDIEWQDNWHYSVYAGAWRRVVMNLFGNALKYTGTGYIRLFMRKDTMTVNGQKNVPAARLTISDSGRGMSQDFLLHNLYIPFLQENTQSPGLGVGLHLVHQIVKSLNGQIHFKSEVDRGTEVDVYFPLTEPQPTLVQPTHYHQLREELSGKSVSFFTKSFERGDLGIRPEVFDNIRFSLGRMVSDWFGLQVVSSGEAEHEHGADFLIVTEHEYRTMSRDPAQSDVRRSVESRSKYPLIVLSGQASSWKVVKENDRDRAIFLSQPVSPKTLATVFESCLRPQKIEEDVKNVKKANPDSTQLNEKQNEMSEQQKENSEKRVLLVEDNAVNLKIIETCAKNSGFKHESATNGLEASEKFENQRFDIVVMDISMPQMDGLTATRKMRQFEKAHKLTPAHIIILTAVLSSEKQEEARVSGVNDFLTKPTPLKQLSQLLRTLPHLNNPEKLD</sequence>
<dbReference type="EMBL" id="JAPQKH010000004">
    <property type="protein sequence ID" value="KAJ5100658.1"/>
    <property type="molecule type" value="Genomic_DNA"/>
</dbReference>
<dbReference type="InterPro" id="IPR003018">
    <property type="entry name" value="GAF"/>
</dbReference>
<dbReference type="CDD" id="cd00082">
    <property type="entry name" value="HisKA"/>
    <property type="match status" value="1"/>
</dbReference>
<dbReference type="Pfam" id="PF00512">
    <property type="entry name" value="HisKA"/>
    <property type="match status" value="1"/>
</dbReference>
<keyword evidence="2" id="KW-0808">Transferase</keyword>
<keyword evidence="9" id="KW-1185">Reference proteome</keyword>
<reference evidence="8" key="2">
    <citation type="journal article" date="2023" name="IMA Fungus">
        <title>Comparative genomic study of the Penicillium genus elucidates a diverse pangenome and 15 lateral gene transfer events.</title>
        <authorList>
            <person name="Petersen C."/>
            <person name="Sorensen T."/>
            <person name="Nielsen M.R."/>
            <person name="Sondergaard T.E."/>
            <person name="Sorensen J.L."/>
            <person name="Fitzpatrick D.A."/>
            <person name="Frisvad J.C."/>
            <person name="Nielsen K.L."/>
        </authorList>
    </citation>
    <scope>NUCLEOTIDE SEQUENCE</scope>
    <source>
        <strain evidence="8">IBT 30069</strain>
    </source>
</reference>
<dbReference type="PROSITE" id="PS50110">
    <property type="entry name" value="RESPONSE_REGULATORY"/>
    <property type="match status" value="1"/>
</dbReference>
<dbReference type="SMART" id="SM00448">
    <property type="entry name" value="REC"/>
    <property type="match status" value="1"/>
</dbReference>
<evidence type="ECO:0000259" key="7">
    <source>
        <dbReference type="PROSITE" id="PS50110"/>
    </source>
</evidence>
<feature type="compositionally biased region" description="Polar residues" evidence="5">
    <location>
        <begin position="335"/>
        <end position="351"/>
    </location>
</feature>
<dbReference type="SUPFAM" id="SSF47384">
    <property type="entry name" value="Homodimeric domain of signal transducing histidine kinase"/>
    <property type="match status" value="1"/>
</dbReference>
<dbReference type="InterPro" id="IPR036890">
    <property type="entry name" value="HATPase_C_sf"/>
</dbReference>
<dbReference type="PROSITE" id="PS50109">
    <property type="entry name" value="HIS_KIN"/>
    <property type="match status" value="1"/>
</dbReference>
<protein>
    <submittedName>
        <fullName evidence="8">Sensor histidine kinase/response regulator</fullName>
    </submittedName>
</protein>
<dbReference type="InterPro" id="IPR004358">
    <property type="entry name" value="Sig_transdc_His_kin-like_C"/>
</dbReference>
<dbReference type="FunFam" id="3.30.450.40:FF:000083">
    <property type="entry name" value="Sensor histidine kinase/response regulator, putative (AFU_orthologue AFUA_4G00660)"/>
    <property type="match status" value="1"/>
</dbReference>
<feature type="region of interest" description="Disordered" evidence="5">
    <location>
        <begin position="269"/>
        <end position="351"/>
    </location>
</feature>
<accession>A0A9W9FI55</accession>
<feature type="compositionally biased region" description="Basic and acidic residues" evidence="5">
    <location>
        <begin position="392"/>
        <end position="408"/>
    </location>
</feature>
<dbReference type="Pfam" id="PF02518">
    <property type="entry name" value="HATPase_c"/>
    <property type="match status" value="1"/>
</dbReference>
<dbReference type="GO" id="GO:0000155">
    <property type="term" value="F:phosphorelay sensor kinase activity"/>
    <property type="evidence" value="ECO:0007669"/>
    <property type="project" value="InterPro"/>
</dbReference>
<evidence type="ECO:0000256" key="1">
    <source>
        <dbReference type="ARBA" id="ARBA00022553"/>
    </source>
</evidence>
<evidence type="ECO:0000256" key="4">
    <source>
        <dbReference type="PROSITE-ProRule" id="PRU00169"/>
    </source>
</evidence>
<dbReference type="Pfam" id="PF00072">
    <property type="entry name" value="Response_reg"/>
    <property type="match status" value="1"/>
</dbReference>